<sequence>MSEKRKSVDEKLTLNLIRGEFTAGEAVDLLSELFQSKIDFHVAQNFSHEERLGVAKSEAIQRIMELKNAKKESLDLVKGSGKKFRIHSNVIIEPLNQNA</sequence>
<protein>
    <submittedName>
        <fullName evidence="1">Uncharacterized protein</fullName>
    </submittedName>
</protein>
<gene>
    <name evidence="1" type="ORF">AFM12_11205</name>
</gene>
<evidence type="ECO:0000313" key="2">
    <source>
        <dbReference type="Proteomes" id="UP000050454"/>
    </source>
</evidence>
<proteinExistence type="predicted"/>
<organism evidence="1 2">
    <name type="scientific">Jiulongibacter sediminis</name>
    <dbReference type="NCBI Taxonomy" id="1605367"/>
    <lineage>
        <taxon>Bacteria</taxon>
        <taxon>Pseudomonadati</taxon>
        <taxon>Bacteroidota</taxon>
        <taxon>Cytophagia</taxon>
        <taxon>Cytophagales</taxon>
        <taxon>Leadbetterellaceae</taxon>
        <taxon>Jiulongibacter</taxon>
    </lineage>
</organism>
<accession>A0A0P7C3U0</accession>
<comment type="caution">
    <text evidence="1">The sequence shown here is derived from an EMBL/GenBank/DDBJ whole genome shotgun (WGS) entry which is preliminary data.</text>
</comment>
<reference evidence="1 2" key="1">
    <citation type="submission" date="2015-07" db="EMBL/GenBank/DDBJ databases">
        <title>The draft genome sequence of Leadbetterella sp. JN14-9.</title>
        <authorList>
            <person name="Liu Y."/>
            <person name="Du J."/>
            <person name="Shao Z."/>
        </authorList>
    </citation>
    <scope>NUCLEOTIDE SEQUENCE [LARGE SCALE GENOMIC DNA]</scope>
    <source>
        <strain evidence="1 2">JN14-9</strain>
    </source>
</reference>
<dbReference type="AlphaFoldDB" id="A0A0P7C3U0"/>
<keyword evidence="2" id="KW-1185">Reference proteome</keyword>
<dbReference type="EMBL" id="LGTQ01000009">
    <property type="protein sequence ID" value="KPM47815.1"/>
    <property type="molecule type" value="Genomic_DNA"/>
</dbReference>
<dbReference type="Proteomes" id="UP000050454">
    <property type="component" value="Unassembled WGS sequence"/>
</dbReference>
<evidence type="ECO:0000313" key="1">
    <source>
        <dbReference type="EMBL" id="KPM47815.1"/>
    </source>
</evidence>
<name>A0A0P7C3U0_9BACT</name>